<dbReference type="AlphaFoldDB" id="A0A0C2Y0Z1"/>
<dbReference type="HOGENOM" id="CLU_1219811_0_0_1"/>
<feature type="domain" description="Nephrocystin 3-like N-terminal" evidence="3">
    <location>
        <begin position="86"/>
        <end position="185"/>
    </location>
</feature>
<feature type="chain" id="PRO_5002171172" description="Nephrocystin 3-like N-terminal domain-containing protein" evidence="2">
    <location>
        <begin position="17"/>
        <end position="227"/>
    </location>
</feature>
<accession>A0A0C2Y0Z1</accession>
<dbReference type="EMBL" id="KN831858">
    <property type="protein sequence ID" value="KIM34767.1"/>
    <property type="molecule type" value="Genomic_DNA"/>
</dbReference>
<protein>
    <recommendedName>
        <fullName evidence="3">Nephrocystin 3-like N-terminal domain-containing protein</fullName>
    </recommendedName>
</protein>
<dbReference type="OrthoDB" id="5106486at2759"/>
<dbReference type="STRING" id="686832.A0A0C2Y0Z1"/>
<dbReference type="Proteomes" id="UP000053424">
    <property type="component" value="Unassembled WGS sequence"/>
</dbReference>
<dbReference type="InterPro" id="IPR056884">
    <property type="entry name" value="NPHP3-like_N"/>
</dbReference>
<proteinExistence type="predicted"/>
<evidence type="ECO:0000256" key="2">
    <source>
        <dbReference type="SAM" id="SignalP"/>
    </source>
</evidence>
<sequence length="227" mass="24949">MYLVSVSFTFVIHLVAEMSMLSGSYRPSIHGGTFNVFAANQITTPTGFERLVQAVSPNAFYNSDDRPDPPKCHENTRVAVINKIIDWATGRIEKDAFMLWLYGSAGAGKTAIARKVAELFAEDGLLLAGFLFFRSDSRRNTMTPLVANIAYCVTCVIPDARGTIGRVLEADPTSGLSDSSTTLSAELGSLTSLPGPSRSHLSPYQHHFFCLVELNASERKSMHIWRR</sequence>
<reference evidence="5" key="2">
    <citation type="submission" date="2015-01" db="EMBL/GenBank/DDBJ databases">
        <title>Evolutionary Origins and Diversification of the Mycorrhizal Mutualists.</title>
        <authorList>
            <consortium name="DOE Joint Genome Institute"/>
            <consortium name="Mycorrhizal Genomics Consortium"/>
            <person name="Kohler A."/>
            <person name="Kuo A."/>
            <person name="Nagy L.G."/>
            <person name="Floudas D."/>
            <person name="Copeland A."/>
            <person name="Barry K.W."/>
            <person name="Cichocki N."/>
            <person name="Veneault-Fourrey C."/>
            <person name="LaButti K."/>
            <person name="Lindquist E.A."/>
            <person name="Lipzen A."/>
            <person name="Lundell T."/>
            <person name="Morin E."/>
            <person name="Murat C."/>
            <person name="Riley R."/>
            <person name="Ohm R."/>
            <person name="Sun H."/>
            <person name="Tunlid A."/>
            <person name="Henrissat B."/>
            <person name="Grigoriev I.V."/>
            <person name="Hibbett D.S."/>
            <person name="Martin F."/>
        </authorList>
    </citation>
    <scope>NUCLEOTIDE SEQUENCE [LARGE SCALE GENOMIC DNA]</scope>
    <source>
        <strain evidence="5">h7</strain>
    </source>
</reference>
<keyword evidence="1" id="KW-0677">Repeat</keyword>
<keyword evidence="2" id="KW-0732">Signal</keyword>
<evidence type="ECO:0000256" key="1">
    <source>
        <dbReference type="ARBA" id="ARBA00022737"/>
    </source>
</evidence>
<gene>
    <name evidence="4" type="ORF">M413DRAFT_404458</name>
</gene>
<evidence type="ECO:0000259" key="3">
    <source>
        <dbReference type="Pfam" id="PF24883"/>
    </source>
</evidence>
<organism evidence="4 5">
    <name type="scientific">Hebeloma cylindrosporum</name>
    <dbReference type="NCBI Taxonomy" id="76867"/>
    <lineage>
        <taxon>Eukaryota</taxon>
        <taxon>Fungi</taxon>
        <taxon>Dikarya</taxon>
        <taxon>Basidiomycota</taxon>
        <taxon>Agaricomycotina</taxon>
        <taxon>Agaricomycetes</taxon>
        <taxon>Agaricomycetidae</taxon>
        <taxon>Agaricales</taxon>
        <taxon>Agaricineae</taxon>
        <taxon>Hymenogastraceae</taxon>
        <taxon>Hebeloma</taxon>
    </lineage>
</organism>
<dbReference type="SUPFAM" id="SSF52540">
    <property type="entry name" value="P-loop containing nucleoside triphosphate hydrolases"/>
    <property type="match status" value="1"/>
</dbReference>
<keyword evidence="5" id="KW-1185">Reference proteome</keyword>
<evidence type="ECO:0000313" key="5">
    <source>
        <dbReference type="Proteomes" id="UP000053424"/>
    </source>
</evidence>
<name>A0A0C2Y0Z1_HEBCY</name>
<evidence type="ECO:0000313" key="4">
    <source>
        <dbReference type="EMBL" id="KIM34767.1"/>
    </source>
</evidence>
<reference evidence="4 5" key="1">
    <citation type="submission" date="2014-04" db="EMBL/GenBank/DDBJ databases">
        <authorList>
            <consortium name="DOE Joint Genome Institute"/>
            <person name="Kuo A."/>
            <person name="Gay G."/>
            <person name="Dore J."/>
            <person name="Kohler A."/>
            <person name="Nagy L.G."/>
            <person name="Floudas D."/>
            <person name="Copeland A."/>
            <person name="Barry K.W."/>
            <person name="Cichocki N."/>
            <person name="Veneault-Fourrey C."/>
            <person name="LaButti K."/>
            <person name="Lindquist E.A."/>
            <person name="Lipzen A."/>
            <person name="Lundell T."/>
            <person name="Morin E."/>
            <person name="Murat C."/>
            <person name="Sun H."/>
            <person name="Tunlid A."/>
            <person name="Henrissat B."/>
            <person name="Grigoriev I.V."/>
            <person name="Hibbett D.S."/>
            <person name="Martin F."/>
            <person name="Nordberg H.P."/>
            <person name="Cantor M.N."/>
            <person name="Hua S.X."/>
        </authorList>
    </citation>
    <scope>NUCLEOTIDE SEQUENCE [LARGE SCALE GENOMIC DNA]</scope>
    <source>
        <strain evidence="5">h7</strain>
    </source>
</reference>
<dbReference type="InterPro" id="IPR027417">
    <property type="entry name" value="P-loop_NTPase"/>
</dbReference>
<feature type="signal peptide" evidence="2">
    <location>
        <begin position="1"/>
        <end position="16"/>
    </location>
</feature>
<dbReference type="Pfam" id="PF24883">
    <property type="entry name" value="NPHP3_N"/>
    <property type="match status" value="1"/>
</dbReference>